<dbReference type="Proteomes" id="UP000599437">
    <property type="component" value="Unassembled WGS sequence"/>
</dbReference>
<name>A0ABQ3DGZ1_9ACTN</name>
<dbReference type="RefSeq" id="WP_138899059.1">
    <property type="nucleotide sequence ID" value="NZ_BMVO01000003.1"/>
</dbReference>
<proteinExistence type="predicted"/>
<organism evidence="1 2">
    <name type="scientific">Streptomyces chryseus</name>
    <dbReference type="NCBI Taxonomy" id="68186"/>
    <lineage>
        <taxon>Bacteria</taxon>
        <taxon>Bacillati</taxon>
        <taxon>Actinomycetota</taxon>
        <taxon>Actinomycetes</taxon>
        <taxon>Kitasatosporales</taxon>
        <taxon>Streptomycetaceae</taxon>
        <taxon>Streptomyces</taxon>
    </lineage>
</organism>
<reference evidence="2" key="1">
    <citation type="journal article" date="2019" name="Int. J. Syst. Evol. Microbiol.">
        <title>The Global Catalogue of Microorganisms (GCM) 10K type strain sequencing project: providing services to taxonomists for standard genome sequencing and annotation.</title>
        <authorList>
            <consortium name="The Broad Institute Genomics Platform"/>
            <consortium name="The Broad Institute Genome Sequencing Center for Infectious Disease"/>
            <person name="Wu L."/>
            <person name="Ma J."/>
        </authorList>
    </citation>
    <scope>NUCLEOTIDE SEQUENCE [LARGE SCALE GENOMIC DNA]</scope>
    <source>
        <strain evidence="2">JCM 4737</strain>
    </source>
</reference>
<evidence type="ECO:0000313" key="2">
    <source>
        <dbReference type="Proteomes" id="UP000599437"/>
    </source>
</evidence>
<evidence type="ECO:0000313" key="1">
    <source>
        <dbReference type="EMBL" id="GHA94549.1"/>
    </source>
</evidence>
<sequence>MSASRAKRAQVAERRKNAIQMVLAGLDYETIAERLGYASRGAAHTDVDRALRANLADLKTEAGTLREVQARRYHRLLAAVWPKALKGDLRAVETAAKLTDRVVKLYGLAEPDKLDLDVTGQVTAEDLMEIIRNAPADDADADA</sequence>
<comment type="caution">
    <text evidence="1">The sequence shown here is derived from an EMBL/GenBank/DDBJ whole genome shotgun (WGS) entry which is preliminary data.</text>
</comment>
<keyword evidence="2" id="KW-1185">Reference proteome</keyword>
<accession>A0ABQ3DGZ1</accession>
<dbReference type="EMBL" id="BMVO01000003">
    <property type="protein sequence ID" value="GHA94549.1"/>
    <property type="molecule type" value="Genomic_DNA"/>
</dbReference>
<protein>
    <submittedName>
        <fullName evidence="1">Uncharacterized protein</fullName>
    </submittedName>
</protein>
<gene>
    <name evidence="1" type="ORF">GCM10010346_16650</name>
</gene>